<organism evidence="2 3">
    <name type="scientific">Pseudodesulfovibrio hydrargyri</name>
    <dbReference type="NCBI Taxonomy" id="2125990"/>
    <lineage>
        <taxon>Bacteria</taxon>
        <taxon>Pseudomonadati</taxon>
        <taxon>Thermodesulfobacteriota</taxon>
        <taxon>Desulfovibrionia</taxon>
        <taxon>Desulfovibrionales</taxon>
        <taxon>Desulfovibrionaceae</taxon>
    </lineage>
</organism>
<dbReference type="Pfam" id="PF07238">
    <property type="entry name" value="PilZ"/>
    <property type="match status" value="1"/>
</dbReference>
<reference evidence="2 3" key="1">
    <citation type="submission" date="2015-09" db="EMBL/GenBank/DDBJ databases">
        <title>Genome of Desulfovibrio dechloracetivorans BerOc1, a mercury methylating strain isolated from highly hydrocarbons and metals contaminated coastal sediments.</title>
        <authorList>
            <person name="Goni Urriza M."/>
            <person name="Gassie C."/>
            <person name="Bouchez O."/>
            <person name="Klopp C."/>
            <person name="Ranchou-Peyruse A."/>
            <person name="Remy G."/>
        </authorList>
    </citation>
    <scope>NUCLEOTIDE SEQUENCE [LARGE SCALE GENOMIC DNA]</scope>
    <source>
        <strain evidence="2 3">BerOc1</strain>
    </source>
</reference>
<dbReference type="GO" id="GO:0035438">
    <property type="term" value="F:cyclic-di-GMP binding"/>
    <property type="evidence" value="ECO:0007669"/>
    <property type="project" value="InterPro"/>
</dbReference>
<gene>
    <name evidence="2" type="ORF">BerOc1_00213</name>
</gene>
<protein>
    <submittedName>
        <fullName evidence="2">PilZ domain protein</fullName>
    </submittedName>
</protein>
<dbReference type="OrthoDB" id="5455618at2"/>
<accession>A0A1J5N0V8</accession>
<dbReference type="AlphaFoldDB" id="A0A1J5N0V8"/>
<sequence length="209" mass="22702">MDIAVGDSIILEVSTFEDRFLGMVAGLKPDGRLMVFADLPEAAVRRLETDAFALVRYAFDGKLLGFNTRVLSTLDSPGTILELAAPKKIFNAEERSEPRCSCSFPAFVVDGRSAARGVLEDMSASCTRVRFMGDGGDGLLSEPGGSVRLTFHPFDMAGDGISVGCTVLKTFMKDHVHYAVLRFNNDEPDARKRISGFIEAQVCCRIPGL</sequence>
<name>A0A1J5N0V8_9BACT</name>
<proteinExistence type="predicted"/>
<comment type="caution">
    <text evidence="2">The sequence shown here is derived from an EMBL/GenBank/DDBJ whole genome shotgun (WGS) entry which is preliminary data.</text>
</comment>
<evidence type="ECO:0000259" key="1">
    <source>
        <dbReference type="Pfam" id="PF07238"/>
    </source>
</evidence>
<keyword evidence="3" id="KW-1185">Reference proteome</keyword>
<dbReference type="InterPro" id="IPR009875">
    <property type="entry name" value="PilZ_domain"/>
</dbReference>
<evidence type="ECO:0000313" key="2">
    <source>
        <dbReference type="EMBL" id="OIQ51756.1"/>
    </source>
</evidence>
<dbReference type="RefSeq" id="WP_071543874.1">
    <property type="nucleotide sequence ID" value="NZ_LKAQ01000001.1"/>
</dbReference>
<dbReference type="Proteomes" id="UP000181901">
    <property type="component" value="Unassembled WGS sequence"/>
</dbReference>
<dbReference type="EMBL" id="LKAQ01000001">
    <property type="protein sequence ID" value="OIQ51756.1"/>
    <property type="molecule type" value="Genomic_DNA"/>
</dbReference>
<evidence type="ECO:0000313" key="3">
    <source>
        <dbReference type="Proteomes" id="UP000181901"/>
    </source>
</evidence>
<feature type="domain" description="PilZ" evidence="1">
    <location>
        <begin position="94"/>
        <end position="199"/>
    </location>
</feature>